<accession>A0A392TE83</accession>
<comment type="caution">
    <text evidence="1">The sequence shown here is derived from an EMBL/GenBank/DDBJ whole genome shotgun (WGS) entry which is preliminary data.</text>
</comment>
<dbReference type="Proteomes" id="UP000265520">
    <property type="component" value="Unassembled WGS sequence"/>
</dbReference>
<name>A0A392TE83_9FABA</name>
<sequence length="40" mass="4435">GWPARRAELLCLGYFGFWFLRCAQGSAARCAGLLVRVDFG</sequence>
<dbReference type="AlphaFoldDB" id="A0A392TE83"/>
<protein>
    <submittedName>
        <fullName evidence="1">Uncharacterized protein</fullName>
    </submittedName>
</protein>
<evidence type="ECO:0000313" key="1">
    <source>
        <dbReference type="EMBL" id="MCI58904.1"/>
    </source>
</evidence>
<dbReference type="EMBL" id="LXQA010553711">
    <property type="protein sequence ID" value="MCI58904.1"/>
    <property type="molecule type" value="Genomic_DNA"/>
</dbReference>
<organism evidence="1 2">
    <name type="scientific">Trifolium medium</name>
    <dbReference type="NCBI Taxonomy" id="97028"/>
    <lineage>
        <taxon>Eukaryota</taxon>
        <taxon>Viridiplantae</taxon>
        <taxon>Streptophyta</taxon>
        <taxon>Embryophyta</taxon>
        <taxon>Tracheophyta</taxon>
        <taxon>Spermatophyta</taxon>
        <taxon>Magnoliopsida</taxon>
        <taxon>eudicotyledons</taxon>
        <taxon>Gunneridae</taxon>
        <taxon>Pentapetalae</taxon>
        <taxon>rosids</taxon>
        <taxon>fabids</taxon>
        <taxon>Fabales</taxon>
        <taxon>Fabaceae</taxon>
        <taxon>Papilionoideae</taxon>
        <taxon>50 kb inversion clade</taxon>
        <taxon>NPAAA clade</taxon>
        <taxon>Hologalegina</taxon>
        <taxon>IRL clade</taxon>
        <taxon>Trifolieae</taxon>
        <taxon>Trifolium</taxon>
    </lineage>
</organism>
<keyword evidence="2" id="KW-1185">Reference proteome</keyword>
<feature type="non-terminal residue" evidence="1">
    <location>
        <position position="1"/>
    </location>
</feature>
<proteinExistence type="predicted"/>
<evidence type="ECO:0000313" key="2">
    <source>
        <dbReference type="Proteomes" id="UP000265520"/>
    </source>
</evidence>
<reference evidence="1 2" key="1">
    <citation type="journal article" date="2018" name="Front. Plant Sci.">
        <title>Red Clover (Trifolium pratense) and Zigzag Clover (T. medium) - A Picture of Genomic Similarities and Differences.</title>
        <authorList>
            <person name="Dluhosova J."/>
            <person name="Istvanek J."/>
            <person name="Nedelnik J."/>
            <person name="Repkova J."/>
        </authorList>
    </citation>
    <scope>NUCLEOTIDE SEQUENCE [LARGE SCALE GENOMIC DNA]</scope>
    <source>
        <strain evidence="2">cv. 10/8</strain>
        <tissue evidence="1">Leaf</tissue>
    </source>
</reference>